<keyword evidence="4 12" id="KW-0934">Plastid</keyword>
<dbReference type="Gene3D" id="2.40.40.20">
    <property type="match status" value="1"/>
</dbReference>
<protein>
    <recommendedName>
        <fullName evidence="9">DNA-directed RNA polymerase subunit</fullName>
        <ecNumber evidence="9">2.7.7.6</ecNumber>
    </recommendedName>
</protein>
<keyword evidence="6 9" id="KW-0548">Nucleotidyltransferase</keyword>
<dbReference type="PANTHER" id="PTHR19376:SF54">
    <property type="entry name" value="DNA-DIRECTED RNA POLYMERASE SUBUNIT BETA"/>
    <property type="match status" value="1"/>
</dbReference>
<dbReference type="RefSeq" id="YP_009472599.1">
    <property type="nucleotide sequence ID" value="NC_037365.1"/>
</dbReference>
<evidence type="ECO:0000256" key="1">
    <source>
        <dbReference type="ARBA" id="ARBA00004026"/>
    </source>
</evidence>
<evidence type="ECO:0000256" key="3">
    <source>
        <dbReference type="ARBA" id="ARBA00022478"/>
    </source>
</evidence>
<dbReference type="InterPro" id="IPR045867">
    <property type="entry name" value="DNA-dir_RpoC_beta_prime"/>
</dbReference>
<evidence type="ECO:0000256" key="2">
    <source>
        <dbReference type="ARBA" id="ARBA00007207"/>
    </source>
</evidence>
<evidence type="ECO:0000256" key="9">
    <source>
        <dbReference type="RuleBase" id="RU004279"/>
    </source>
</evidence>
<dbReference type="GO" id="GO:0006351">
    <property type="term" value="P:DNA-templated transcription"/>
    <property type="evidence" value="ECO:0007669"/>
    <property type="project" value="InterPro"/>
</dbReference>
<keyword evidence="3 9" id="KW-0240">DNA-directed RNA polymerase</keyword>
<dbReference type="GO" id="GO:0003677">
    <property type="term" value="F:DNA binding"/>
    <property type="evidence" value="ECO:0007669"/>
    <property type="project" value="InterPro"/>
</dbReference>
<dbReference type="SMART" id="SM00663">
    <property type="entry name" value="RPOLA_N"/>
    <property type="match status" value="1"/>
</dbReference>
<comment type="catalytic activity">
    <reaction evidence="8 9">
        <text>RNA(n) + a ribonucleoside 5'-triphosphate = RNA(n+1) + diphosphate</text>
        <dbReference type="Rhea" id="RHEA:21248"/>
        <dbReference type="Rhea" id="RHEA-COMP:14527"/>
        <dbReference type="Rhea" id="RHEA-COMP:17342"/>
        <dbReference type="ChEBI" id="CHEBI:33019"/>
        <dbReference type="ChEBI" id="CHEBI:61557"/>
        <dbReference type="ChEBI" id="CHEBI:140395"/>
        <dbReference type="EC" id="2.7.7.6"/>
    </reaction>
</comment>
<dbReference type="AlphaFoldDB" id="A0A2P0QHJ2"/>
<dbReference type="Gene3D" id="1.10.274.100">
    <property type="entry name" value="RNA polymerase Rpb1, domain 3"/>
    <property type="match status" value="1"/>
</dbReference>
<dbReference type="InterPro" id="IPR044893">
    <property type="entry name" value="RNA_pol_Rpb1_clamp_domain"/>
</dbReference>
<evidence type="ECO:0000256" key="5">
    <source>
        <dbReference type="ARBA" id="ARBA00022679"/>
    </source>
</evidence>
<dbReference type="Gene3D" id="1.10.40.90">
    <property type="match status" value="1"/>
</dbReference>
<keyword evidence="12" id="KW-0150">Chloroplast</keyword>
<dbReference type="EMBL" id="KY819065">
    <property type="protein sequence ID" value="ARO74243.1"/>
    <property type="molecule type" value="Genomic_DNA"/>
</dbReference>
<dbReference type="InterPro" id="IPR042102">
    <property type="entry name" value="RNA_pol_Rpb1_3_sf"/>
</dbReference>
<dbReference type="PANTHER" id="PTHR19376">
    <property type="entry name" value="DNA-DIRECTED RNA POLYMERASE"/>
    <property type="match status" value="1"/>
</dbReference>
<sequence length="845" mass="97896">MQKDKNPPSTMKIPGICLRLATSQLIRQWAQRQLPNGHQIRGQVLYPKTVNYQTLQPERDGLFCERIFGPVQDALCACGRPPLRGEKFCPSCEVEYISSRVRRYRLGYIQLKTAAAHIWFYKGRPNFLSLFLNLPAKKIEGLLYCTQNIARTIFPKELKSLQSDTVSKRFLFSCHREKPLTSYWHLLVSERYLFKKKVSSRYQDDGGKPKRSKRSCRLCSSQAQKKVSFRYQLALPIWPTQKRHQALRKKSPWQEGGMRDASLFFGLSLVSKMMSWSLPFSWFCFVYYLIEPPKKGDLLNKFYPGPPGIVDFWGLQSRLFCFTGAQLIRTWLTQLTHHHCQDGRLLEIQIRLELMKFHQKKQLSENALIQKTQCVRRLKYFRCFRHAYLNPASMVLSVLPVLPPDLRPIVPLDPPNLAVSDLNKLYKTVLLRNQRLARLTVDQTFHCLNSEALQYAQRLLQESIDALIDNQPDEAPHHEPERDFDQEGRPPSGRYRVLKSLSDLFKGKKGRFRQNLLGKRVDYSGRSVIVVGPYLKIYECGLPQELAYELFQPFLIRRLLSHNKASTIFGAKKLWKHKPSFLLSWLKDIVQNHPILLNRAPTLHRLSIQAFQPRLIEGKAILLHPLVCAAFNADFDGDQMGVHLPLCFEARGEAWKILWSQNHVFSVATGSLVCSPSQDMILGSCFLTLQNALGYNFLVAHTSSITNVLFDKPVFVQNRAPFSVLTHWQTSERVLHERNLMAFGKPVGPSSLCLPPRALFETPVWCSYNPYLSGCETEEKKHPLLEIRLNLYGNFQKYRSPVYQYYHSSGAEMVRKIRTTYGRWTFYESLFEKSQEKDSKNQKIL</sequence>
<dbReference type="Pfam" id="PF00623">
    <property type="entry name" value="RNA_pol_Rpb1_2"/>
    <property type="match status" value="2"/>
</dbReference>
<evidence type="ECO:0000256" key="7">
    <source>
        <dbReference type="ARBA" id="ARBA00023163"/>
    </source>
</evidence>
<keyword evidence="7 9" id="KW-0804">Transcription</keyword>
<dbReference type="SUPFAM" id="SSF64484">
    <property type="entry name" value="beta and beta-prime subunits of DNA dependent RNA-polymerase"/>
    <property type="match status" value="1"/>
</dbReference>
<dbReference type="Pfam" id="PF04997">
    <property type="entry name" value="RNA_pol_Rpb1_1"/>
    <property type="match status" value="1"/>
</dbReference>
<dbReference type="Gene3D" id="4.10.860.120">
    <property type="entry name" value="RNA polymerase II, clamp domain"/>
    <property type="match status" value="1"/>
</dbReference>
<evidence type="ECO:0000313" key="12">
    <source>
        <dbReference type="EMBL" id="ARO74243.1"/>
    </source>
</evidence>
<evidence type="ECO:0000256" key="4">
    <source>
        <dbReference type="ARBA" id="ARBA00022640"/>
    </source>
</evidence>
<dbReference type="GeneID" id="37277632"/>
<dbReference type="GO" id="GO:0003899">
    <property type="term" value="F:DNA-directed RNA polymerase activity"/>
    <property type="evidence" value="ECO:0007669"/>
    <property type="project" value="UniProtKB-EC"/>
</dbReference>
<dbReference type="InterPro" id="IPR000722">
    <property type="entry name" value="RNA_pol_asu"/>
</dbReference>
<comment type="similarity">
    <text evidence="2">Belongs to the RNA polymerase beta' chain family. RpoC1 subfamily.</text>
</comment>
<evidence type="ECO:0000256" key="10">
    <source>
        <dbReference type="SAM" id="MobiDB-lite"/>
    </source>
</evidence>
<organism evidence="12">
    <name type="scientific">Rhipilia penicilloides</name>
    <dbReference type="NCBI Taxonomy" id="1979422"/>
    <lineage>
        <taxon>Eukaryota</taxon>
        <taxon>Viridiplantae</taxon>
        <taxon>Chlorophyta</taxon>
        <taxon>core chlorophytes</taxon>
        <taxon>Ulvophyceae</taxon>
        <taxon>TCBD clade</taxon>
        <taxon>Bryopsidales</taxon>
        <taxon>Halimedineae</taxon>
        <taxon>Halimedaceae</taxon>
        <taxon>Rhipileae</taxon>
        <taxon>Rhipilia</taxon>
    </lineage>
</organism>
<geneLocation type="chloroplast" evidence="12"/>
<name>A0A2P0QHJ2_9CHLO</name>
<feature type="region of interest" description="Disordered" evidence="10">
    <location>
        <begin position="470"/>
        <end position="493"/>
    </location>
</feature>
<dbReference type="GO" id="GO:0000428">
    <property type="term" value="C:DNA-directed RNA polymerase complex"/>
    <property type="evidence" value="ECO:0007669"/>
    <property type="project" value="UniProtKB-KW"/>
</dbReference>
<evidence type="ECO:0000256" key="8">
    <source>
        <dbReference type="ARBA" id="ARBA00048552"/>
    </source>
</evidence>
<dbReference type="EC" id="2.7.7.6" evidence="9"/>
<keyword evidence="5 9" id="KW-0808">Transferase</keyword>
<evidence type="ECO:0000259" key="11">
    <source>
        <dbReference type="SMART" id="SM00663"/>
    </source>
</evidence>
<gene>
    <name evidence="12" type="primary">rpoC1</name>
</gene>
<feature type="domain" description="RNA polymerase N-terminal" evidence="11">
    <location>
        <begin position="392"/>
        <end position="688"/>
    </location>
</feature>
<reference evidence="12" key="1">
    <citation type="submission" date="2017-03" db="EMBL/GenBank/DDBJ databases">
        <title>Chloroplast genome evolution in siphonous green algae.</title>
        <authorList>
            <person name="Cremen M.C."/>
            <person name="Marcelino V.R."/>
            <person name="Verbruggen H."/>
        </authorList>
    </citation>
    <scope>NUCLEOTIDE SEQUENCE</scope>
</reference>
<dbReference type="InterPro" id="IPR006592">
    <property type="entry name" value="RNA_pol_N"/>
</dbReference>
<feature type="compositionally biased region" description="Basic and acidic residues" evidence="10">
    <location>
        <begin position="474"/>
        <end position="488"/>
    </location>
</feature>
<evidence type="ECO:0000256" key="6">
    <source>
        <dbReference type="ARBA" id="ARBA00022695"/>
    </source>
</evidence>
<comment type="function">
    <text evidence="1 9">DNA-dependent RNA polymerase catalyzes the transcription of DNA into RNA using the four ribonucleoside triphosphates as substrates.</text>
</comment>
<proteinExistence type="inferred from homology"/>
<dbReference type="InterPro" id="IPR007080">
    <property type="entry name" value="RNA_pol_Rpb1_1"/>
</dbReference>
<accession>A0A2P0QHJ2</accession>